<evidence type="ECO:0000259" key="5">
    <source>
        <dbReference type="PROSITE" id="PS50949"/>
    </source>
</evidence>
<keyword evidence="2" id="KW-0238">DNA-binding</keyword>
<keyword evidence="6" id="KW-0614">Plasmid</keyword>
<reference evidence="6" key="1">
    <citation type="submission" date="2017-12" db="EMBL/GenBank/DDBJ databases">
        <authorList>
            <person name="Martens C."/>
            <person name="Dahlstrom E."/>
            <person name="Barbian K."/>
            <person name="Sykora L."/>
            <person name="Ricklefs S."/>
            <person name="Bruno D."/>
            <person name="Anzick I."/>
            <person name="Myles I."/>
            <person name="Datta S.K."/>
        </authorList>
    </citation>
    <scope>NUCLEOTIDE SEQUENCE</scope>
    <source>
        <strain evidence="6">AD2</strain>
        <plasmid evidence="6">p1-AD2</plasmid>
    </source>
</reference>
<dbReference type="InterPro" id="IPR000524">
    <property type="entry name" value="Tscrpt_reg_HTH_GntR"/>
</dbReference>
<dbReference type="PROSITE" id="PS50949">
    <property type="entry name" value="HTH_GNTR"/>
    <property type="match status" value="1"/>
</dbReference>
<dbReference type="Pfam" id="PF07729">
    <property type="entry name" value="FCD"/>
    <property type="match status" value="1"/>
</dbReference>
<dbReference type="Gene3D" id="1.10.10.10">
    <property type="entry name" value="Winged helix-like DNA-binding domain superfamily/Winged helix DNA-binding domain"/>
    <property type="match status" value="1"/>
</dbReference>
<dbReference type="InterPro" id="IPR036390">
    <property type="entry name" value="WH_DNA-bd_sf"/>
</dbReference>
<evidence type="ECO:0000313" key="6">
    <source>
        <dbReference type="EMBL" id="AWV20589.1"/>
    </source>
</evidence>
<dbReference type="EMBL" id="CP025188">
    <property type="protein sequence ID" value="AWV20589.1"/>
    <property type="molecule type" value="Genomic_DNA"/>
</dbReference>
<gene>
    <name evidence="6" type="ORF">RADP37_01092a</name>
</gene>
<dbReference type="SMART" id="SM00345">
    <property type="entry name" value="HTH_GNTR"/>
    <property type="match status" value="1"/>
</dbReference>
<accession>A0A4Y1MSK7</accession>
<dbReference type="InterPro" id="IPR036388">
    <property type="entry name" value="WH-like_DNA-bd_sf"/>
</dbReference>
<organism evidence="6">
    <name type="scientific">Roseomonas mucosa</name>
    <dbReference type="NCBI Taxonomy" id="207340"/>
    <lineage>
        <taxon>Bacteria</taxon>
        <taxon>Pseudomonadati</taxon>
        <taxon>Pseudomonadota</taxon>
        <taxon>Alphaproteobacteria</taxon>
        <taxon>Acetobacterales</taxon>
        <taxon>Roseomonadaceae</taxon>
        <taxon>Roseomonas</taxon>
    </lineage>
</organism>
<sequence>MTGYQHIASAPAQESSRQGRKPARQTRTEHLAELLANRIVTGVLKPGQRLDEQLLAAEAGLSRTPVREALNRLAATGLVEIRPRRGAIVTCPDPARLRDGFELLAEIEALCAQWSALRMTPLERARLDQWHRAMGSFVRSGDRPAYGHANRVLHEMLYQGSHNSHLLEMATATHRRLSPFRSAQFEAARRLAISHEEHERVVAAVLRGDAREAAEAMRRHIGASGQSWEQFSAEATQARAG</sequence>
<geneLocation type="plasmid" evidence="6">
    <name>p1-AD2</name>
</geneLocation>
<dbReference type="SUPFAM" id="SSF48008">
    <property type="entry name" value="GntR ligand-binding domain-like"/>
    <property type="match status" value="1"/>
</dbReference>
<dbReference type="GO" id="GO:0003677">
    <property type="term" value="F:DNA binding"/>
    <property type="evidence" value="ECO:0007669"/>
    <property type="project" value="UniProtKB-KW"/>
</dbReference>
<dbReference type="InterPro" id="IPR011711">
    <property type="entry name" value="GntR_C"/>
</dbReference>
<dbReference type="PANTHER" id="PTHR43537:SF49">
    <property type="entry name" value="TRANSCRIPTIONAL REGULATORY PROTEIN"/>
    <property type="match status" value="1"/>
</dbReference>
<evidence type="ECO:0000256" key="2">
    <source>
        <dbReference type="ARBA" id="ARBA00023125"/>
    </source>
</evidence>
<dbReference type="CDD" id="cd07377">
    <property type="entry name" value="WHTH_GntR"/>
    <property type="match status" value="1"/>
</dbReference>
<evidence type="ECO:0000256" key="3">
    <source>
        <dbReference type="ARBA" id="ARBA00023163"/>
    </source>
</evidence>
<dbReference type="SUPFAM" id="SSF46785">
    <property type="entry name" value="Winged helix' DNA-binding domain"/>
    <property type="match status" value="1"/>
</dbReference>
<name>A0A4Y1MSK7_9PROT</name>
<dbReference type="AlphaFoldDB" id="A0A4Y1MSK7"/>
<keyword evidence="1" id="KW-0805">Transcription regulation</keyword>
<dbReference type="GO" id="GO:0003700">
    <property type="term" value="F:DNA-binding transcription factor activity"/>
    <property type="evidence" value="ECO:0007669"/>
    <property type="project" value="InterPro"/>
</dbReference>
<proteinExistence type="predicted"/>
<protein>
    <submittedName>
        <fullName evidence="6">Transcriptional regulator, GntR family</fullName>
    </submittedName>
</protein>
<dbReference type="Gene3D" id="1.20.120.530">
    <property type="entry name" value="GntR ligand-binding domain-like"/>
    <property type="match status" value="1"/>
</dbReference>
<dbReference type="RefSeq" id="WP_247594504.1">
    <property type="nucleotide sequence ID" value="NZ_CP025188.1"/>
</dbReference>
<dbReference type="Pfam" id="PF00392">
    <property type="entry name" value="GntR"/>
    <property type="match status" value="1"/>
</dbReference>
<dbReference type="SMART" id="SM00895">
    <property type="entry name" value="FCD"/>
    <property type="match status" value="1"/>
</dbReference>
<evidence type="ECO:0000256" key="1">
    <source>
        <dbReference type="ARBA" id="ARBA00023015"/>
    </source>
</evidence>
<keyword evidence="3" id="KW-0804">Transcription</keyword>
<dbReference type="PANTHER" id="PTHR43537">
    <property type="entry name" value="TRANSCRIPTIONAL REGULATOR, GNTR FAMILY"/>
    <property type="match status" value="1"/>
</dbReference>
<evidence type="ECO:0000256" key="4">
    <source>
        <dbReference type="SAM" id="MobiDB-lite"/>
    </source>
</evidence>
<feature type="domain" description="HTH gntR-type" evidence="5">
    <location>
        <begin position="25"/>
        <end position="92"/>
    </location>
</feature>
<dbReference type="InterPro" id="IPR008920">
    <property type="entry name" value="TF_FadR/GntR_C"/>
</dbReference>
<feature type="region of interest" description="Disordered" evidence="4">
    <location>
        <begin position="1"/>
        <end position="27"/>
    </location>
</feature>